<dbReference type="EMBL" id="MUZR01000007">
    <property type="protein sequence ID" value="OOC11096.1"/>
    <property type="molecule type" value="Genomic_DNA"/>
</dbReference>
<dbReference type="SUPFAM" id="SSF51182">
    <property type="entry name" value="RmlC-like cupins"/>
    <property type="match status" value="1"/>
</dbReference>
<dbReference type="InterPro" id="IPR014710">
    <property type="entry name" value="RmlC-like_jellyroll"/>
</dbReference>
<reference evidence="2 3" key="1">
    <citation type="submission" date="2017-02" db="EMBL/GenBank/DDBJ databases">
        <title>Genomic diversity within the haloalkaliphilic genus Thioalkalivibrio.</title>
        <authorList>
            <person name="Ahn A.-C."/>
            <person name="Meier-Kolthoff J."/>
            <person name="Overmars L."/>
            <person name="Richter M."/>
            <person name="Woyke T."/>
            <person name="Sorokin D.Y."/>
            <person name="Muyzer G."/>
        </authorList>
    </citation>
    <scope>NUCLEOTIDE SEQUENCE [LARGE SCALE GENOMIC DNA]</scope>
    <source>
        <strain evidence="2 3">HL17</strain>
    </source>
</reference>
<evidence type="ECO:0000259" key="1">
    <source>
        <dbReference type="Pfam" id="PF05899"/>
    </source>
</evidence>
<feature type="domain" description="(S)-ureidoglycine aminohydrolase cupin" evidence="1">
    <location>
        <begin position="15"/>
        <end position="87"/>
    </location>
</feature>
<dbReference type="InterPro" id="IPR008579">
    <property type="entry name" value="UGlyAH_Cupin_dom"/>
</dbReference>
<comment type="caution">
    <text evidence="2">The sequence shown here is derived from an EMBL/GenBank/DDBJ whole genome shotgun (WGS) entry which is preliminary data.</text>
</comment>
<dbReference type="Pfam" id="PF05899">
    <property type="entry name" value="Cupin_3"/>
    <property type="match status" value="1"/>
</dbReference>
<keyword evidence="3" id="KW-1185">Reference proteome</keyword>
<sequence length="90" mass="10565">MKIEVEHRPERDRLDALGVFDWPVWEKEASRFPWHYDETETCYIIEGQVTVTPEDGEPVTVGEGDLVTFPAGMGCTWEIHRDIRKHYRFG</sequence>
<dbReference type="PANTHER" id="PTHR33271">
    <property type="entry name" value="OS04G0445200 PROTEIN"/>
    <property type="match status" value="1"/>
</dbReference>
<protein>
    <submittedName>
        <fullName evidence="2">Cupin</fullName>
    </submittedName>
</protein>
<proteinExistence type="predicted"/>
<dbReference type="STRING" id="252474.B1A74_02935"/>
<gene>
    <name evidence="2" type="ORF">B1A74_02935</name>
</gene>
<dbReference type="InterPro" id="IPR011051">
    <property type="entry name" value="RmlC_Cupin_sf"/>
</dbReference>
<organism evidence="2 3">
    <name type="scientific">Thioalkalivibrio halophilus</name>
    <dbReference type="NCBI Taxonomy" id="252474"/>
    <lineage>
        <taxon>Bacteria</taxon>
        <taxon>Pseudomonadati</taxon>
        <taxon>Pseudomonadota</taxon>
        <taxon>Gammaproteobacteria</taxon>
        <taxon>Chromatiales</taxon>
        <taxon>Ectothiorhodospiraceae</taxon>
        <taxon>Thioalkalivibrio</taxon>
    </lineage>
</organism>
<evidence type="ECO:0000313" key="3">
    <source>
        <dbReference type="Proteomes" id="UP000189177"/>
    </source>
</evidence>
<dbReference type="Gene3D" id="2.60.120.10">
    <property type="entry name" value="Jelly Rolls"/>
    <property type="match status" value="1"/>
</dbReference>
<accession>A0A1V3A196</accession>
<dbReference type="OrthoDB" id="9799053at2"/>
<dbReference type="RefSeq" id="WP_077243711.1">
    <property type="nucleotide sequence ID" value="NZ_MUZR01000007.1"/>
</dbReference>
<name>A0A1V3A196_9GAMM</name>
<dbReference type="CDD" id="cd02227">
    <property type="entry name" value="cupin_TM1112-like"/>
    <property type="match status" value="1"/>
</dbReference>
<dbReference type="PANTHER" id="PTHR33271:SF22">
    <property type="entry name" value="OS04G0445200 PROTEIN"/>
    <property type="match status" value="1"/>
</dbReference>
<evidence type="ECO:0000313" key="2">
    <source>
        <dbReference type="EMBL" id="OOC11096.1"/>
    </source>
</evidence>
<dbReference type="AlphaFoldDB" id="A0A1V3A196"/>
<dbReference type="Proteomes" id="UP000189177">
    <property type="component" value="Unassembled WGS sequence"/>
</dbReference>